<proteinExistence type="predicted"/>
<dbReference type="Proteomes" id="UP001168537">
    <property type="component" value="Unassembled WGS sequence"/>
</dbReference>
<keyword evidence="4" id="KW-1185">Reference proteome</keyword>
<accession>A0ABT8EQ83</accession>
<feature type="region of interest" description="Disordered" evidence="1">
    <location>
        <begin position="1"/>
        <end position="22"/>
    </location>
</feature>
<organism evidence="3 4">
    <name type="scientific">Nocardioides abyssi</name>
    <dbReference type="NCBI Taxonomy" id="3058370"/>
    <lineage>
        <taxon>Bacteria</taxon>
        <taxon>Bacillati</taxon>
        <taxon>Actinomycetota</taxon>
        <taxon>Actinomycetes</taxon>
        <taxon>Propionibacteriales</taxon>
        <taxon>Nocardioidaceae</taxon>
        <taxon>Nocardioides</taxon>
    </lineage>
</organism>
<evidence type="ECO:0000313" key="4">
    <source>
        <dbReference type="Proteomes" id="UP001168537"/>
    </source>
</evidence>
<gene>
    <name evidence="3" type="ORF">QWY29_02895</name>
</gene>
<feature type="transmembrane region" description="Helical" evidence="2">
    <location>
        <begin position="83"/>
        <end position="104"/>
    </location>
</feature>
<name>A0ABT8EQ83_9ACTN</name>
<reference evidence="3" key="1">
    <citation type="submission" date="2023-06" db="EMBL/GenBank/DDBJ databases">
        <title>Draft genome sequence of Nocardioides sp. SOB72.</title>
        <authorList>
            <person name="Zhang G."/>
        </authorList>
    </citation>
    <scope>NUCLEOTIDE SEQUENCE</scope>
    <source>
        <strain evidence="3">SOB72</strain>
    </source>
</reference>
<feature type="transmembrane region" description="Helical" evidence="2">
    <location>
        <begin position="171"/>
        <end position="193"/>
    </location>
</feature>
<dbReference type="RefSeq" id="WP_300959154.1">
    <property type="nucleotide sequence ID" value="NZ_JAUHJR010000001.1"/>
</dbReference>
<feature type="transmembrane region" description="Helical" evidence="2">
    <location>
        <begin position="52"/>
        <end position="71"/>
    </location>
</feature>
<feature type="transmembrane region" description="Helical" evidence="2">
    <location>
        <begin position="200"/>
        <end position="220"/>
    </location>
</feature>
<comment type="caution">
    <text evidence="3">The sequence shown here is derived from an EMBL/GenBank/DDBJ whole genome shotgun (WGS) entry which is preliminary data.</text>
</comment>
<evidence type="ECO:0000256" key="1">
    <source>
        <dbReference type="SAM" id="MobiDB-lite"/>
    </source>
</evidence>
<feature type="transmembrane region" description="Helical" evidence="2">
    <location>
        <begin position="125"/>
        <end position="151"/>
    </location>
</feature>
<keyword evidence="2" id="KW-0812">Transmembrane</keyword>
<keyword evidence="2" id="KW-0472">Membrane</keyword>
<sequence length="278" mass="29038">MTALTTSPASPPSSAGVAADVRAGGRPAPAPIPMTRLAKVELRKMFDTRSGFWLMASIAILAVLATAGTVVFAPDSAITYESFASAVGFPMAVILPIIAILSVTSEWSQRNGLTTFTLVPSRGRVIAAKALVSVSVAVVSMVLAATIGALGNLLGAAINGTDAIWDVSAAALGQIFLANVLGLLVGFMLGVVIRSSAPAIVGYFVYSALLPTVFGMLAAFQDWFADLQPWIDFSYAQGALYDESVTGEQWAQLGLTGVVWLALPIAYGVWRVLRSEVK</sequence>
<evidence type="ECO:0000256" key="2">
    <source>
        <dbReference type="SAM" id="Phobius"/>
    </source>
</evidence>
<protein>
    <submittedName>
        <fullName evidence="3">ABC transporter permease</fullName>
    </submittedName>
</protein>
<feature type="transmembrane region" description="Helical" evidence="2">
    <location>
        <begin position="250"/>
        <end position="270"/>
    </location>
</feature>
<evidence type="ECO:0000313" key="3">
    <source>
        <dbReference type="EMBL" id="MDN4160290.1"/>
    </source>
</evidence>
<keyword evidence="2" id="KW-1133">Transmembrane helix</keyword>
<dbReference type="EMBL" id="JAUHJR010000001">
    <property type="protein sequence ID" value="MDN4160290.1"/>
    <property type="molecule type" value="Genomic_DNA"/>
</dbReference>